<accession>W0V7E9</accession>
<evidence type="ECO:0000313" key="12">
    <source>
        <dbReference type="Proteomes" id="UP000027604"/>
    </source>
</evidence>
<keyword evidence="6 8" id="KW-0249">Electron transport</keyword>
<dbReference type="InterPro" id="IPR024922">
    <property type="entry name" value="Rubredoxin"/>
</dbReference>
<evidence type="ECO:0000256" key="3">
    <source>
        <dbReference type="ARBA" id="ARBA00005337"/>
    </source>
</evidence>
<evidence type="ECO:0000256" key="5">
    <source>
        <dbReference type="ARBA" id="ARBA00022723"/>
    </source>
</evidence>
<name>W0V7E9_9BURK</name>
<dbReference type="OrthoDB" id="9800607at2"/>
<dbReference type="Pfam" id="PF00301">
    <property type="entry name" value="Rubredoxin"/>
    <property type="match status" value="1"/>
</dbReference>
<evidence type="ECO:0000256" key="4">
    <source>
        <dbReference type="ARBA" id="ARBA00022448"/>
    </source>
</evidence>
<dbReference type="AlphaFoldDB" id="W0V7E9"/>
<feature type="binding site" evidence="9">
    <location>
        <position position="42"/>
    </location>
    <ligand>
        <name>Fe cation</name>
        <dbReference type="ChEBI" id="CHEBI:24875"/>
    </ligand>
</feature>
<dbReference type="InterPro" id="IPR050526">
    <property type="entry name" value="Rubredoxin_ET"/>
</dbReference>
<evidence type="ECO:0000256" key="9">
    <source>
        <dbReference type="PIRSR" id="PIRSR000071-1"/>
    </source>
</evidence>
<dbReference type="STRING" id="1349767.GJA_3184"/>
<dbReference type="PIRSF" id="PIRSF000071">
    <property type="entry name" value="Rubredoxin"/>
    <property type="match status" value="1"/>
</dbReference>
<reference evidence="11 12" key="1">
    <citation type="journal article" date="2015" name="Genome Announc.">
        <title>Genome Sequence of Mushroom Soft-Rot Pathogen Janthinobacterium agaricidamnosum.</title>
        <authorList>
            <person name="Graupner K."/>
            <person name="Lackner G."/>
            <person name="Hertweck C."/>
        </authorList>
    </citation>
    <scope>NUCLEOTIDE SEQUENCE [LARGE SCALE GENOMIC DNA]</scope>
    <source>
        <strain evidence="12">NBRC 102515 / DSM 9628</strain>
    </source>
</reference>
<keyword evidence="12" id="KW-1185">Reference proteome</keyword>
<comment type="pathway">
    <text evidence="2">Hydrocarbon metabolism; alkane degradation.</text>
</comment>
<sequence length="54" mass="5890">MKTYVCLVCGFIYDESLGLPEEGIAAGTQWADIVDDWACPDCGIAKADFDMVEL</sequence>
<evidence type="ECO:0000256" key="2">
    <source>
        <dbReference type="ARBA" id="ARBA00004933"/>
    </source>
</evidence>
<feature type="domain" description="Rubredoxin-like" evidence="10">
    <location>
        <begin position="1"/>
        <end position="52"/>
    </location>
</feature>
<dbReference type="GO" id="GO:0005506">
    <property type="term" value="F:iron ion binding"/>
    <property type="evidence" value="ECO:0007669"/>
    <property type="project" value="InterPro"/>
</dbReference>
<evidence type="ECO:0000256" key="7">
    <source>
        <dbReference type="ARBA" id="ARBA00023004"/>
    </source>
</evidence>
<dbReference type="PROSITE" id="PS50903">
    <property type="entry name" value="RUBREDOXIN_LIKE"/>
    <property type="match status" value="1"/>
</dbReference>
<dbReference type="FunFam" id="2.20.28.10:FF:000001">
    <property type="entry name" value="Rubredoxin"/>
    <property type="match status" value="1"/>
</dbReference>
<feature type="binding site" evidence="9">
    <location>
        <position position="6"/>
    </location>
    <ligand>
        <name>Fe cation</name>
        <dbReference type="ChEBI" id="CHEBI:24875"/>
    </ligand>
</feature>
<gene>
    <name evidence="11" type="primary">rubA2</name>
    <name evidence="11" type="ORF">GJA_3184</name>
</gene>
<dbReference type="KEGG" id="jag:GJA_3184"/>
<dbReference type="PRINTS" id="PR00163">
    <property type="entry name" value="RUBREDOXIN"/>
</dbReference>
<evidence type="ECO:0000259" key="10">
    <source>
        <dbReference type="PROSITE" id="PS50903"/>
    </source>
</evidence>
<dbReference type="InterPro" id="IPR024935">
    <property type="entry name" value="Rubredoxin_dom"/>
</dbReference>
<feature type="binding site" evidence="9">
    <location>
        <position position="39"/>
    </location>
    <ligand>
        <name>Fe cation</name>
        <dbReference type="ChEBI" id="CHEBI:24875"/>
    </ligand>
</feature>
<keyword evidence="4 8" id="KW-0813">Transport</keyword>
<dbReference type="PATRIC" id="fig|1349767.4.peg.4975"/>
<dbReference type="GO" id="GO:0009055">
    <property type="term" value="F:electron transfer activity"/>
    <property type="evidence" value="ECO:0007669"/>
    <property type="project" value="InterPro"/>
</dbReference>
<feature type="binding site" evidence="9">
    <location>
        <position position="9"/>
    </location>
    <ligand>
        <name>Fe cation</name>
        <dbReference type="ChEBI" id="CHEBI:24875"/>
    </ligand>
</feature>
<evidence type="ECO:0000256" key="6">
    <source>
        <dbReference type="ARBA" id="ARBA00022982"/>
    </source>
</evidence>
<dbReference type="HOGENOM" id="CLU_128747_1_1_4"/>
<dbReference type="PROSITE" id="PS00202">
    <property type="entry name" value="RUBREDOXIN"/>
    <property type="match status" value="1"/>
</dbReference>
<dbReference type="CDD" id="cd00730">
    <property type="entry name" value="rubredoxin"/>
    <property type="match status" value="1"/>
</dbReference>
<dbReference type="RefSeq" id="WP_038493431.1">
    <property type="nucleotide sequence ID" value="NZ_BCTH01000027.1"/>
</dbReference>
<proteinExistence type="inferred from homology"/>
<dbReference type="Gene3D" id="2.20.28.10">
    <property type="match status" value="1"/>
</dbReference>
<dbReference type="SUPFAM" id="SSF57802">
    <property type="entry name" value="Rubredoxin-like"/>
    <property type="match status" value="1"/>
</dbReference>
<protein>
    <recommendedName>
        <fullName evidence="8">Rubredoxin</fullName>
    </recommendedName>
</protein>
<dbReference type="GO" id="GO:0043448">
    <property type="term" value="P:alkane catabolic process"/>
    <property type="evidence" value="ECO:0007669"/>
    <property type="project" value="TreeGrafter"/>
</dbReference>
<dbReference type="InterPro" id="IPR018527">
    <property type="entry name" value="Rubredoxin_Fe_BS"/>
</dbReference>
<comment type="cofactor">
    <cofactor evidence="8 9">
        <name>Fe(3+)</name>
        <dbReference type="ChEBI" id="CHEBI:29034"/>
    </cofactor>
    <text evidence="8 9">Binds 1 Fe(3+) ion per subunit.</text>
</comment>
<keyword evidence="7 8" id="KW-0408">Iron</keyword>
<evidence type="ECO:0000256" key="8">
    <source>
        <dbReference type="PIRNR" id="PIRNR000071"/>
    </source>
</evidence>
<organism evidence="11 12">
    <name type="scientific">Janthinobacterium agaricidamnosum NBRC 102515 = DSM 9628</name>
    <dbReference type="NCBI Taxonomy" id="1349767"/>
    <lineage>
        <taxon>Bacteria</taxon>
        <taxon>Pseudomonadati</taxon>
        <taxon>Pseudomonadota</taxon>
        <taxon>Betaproteobacteria</taxon>
        <taxon>Burkholderiales</taxon>
        <taxon>Oxalobacteraceae</taxon>
        <taxon>Janthinobacterium</taxon>
    </lineage>
</organism>
<evidence type="ECO:0000256" key="1">
    <source>
        <dbReference type="ARBA" id="ARBA00002792"/>
    </source>
</evidence>
<dbReference type="EMBL" id="HG322949">
    <property type="protein sequence ID" value="CDG83806.1"/>
    <property type="molecule type" value="Genomic_DNA"/>
</dbReference>
<evidence type="ECO:0000313" key="11">
    <source>
        <dbReference type="EMBL" id="CDG83806.1"/>
    </source>
</evidence>
<dbReference type="PANTHER" id="PTHR47627:SF1">
    <property type="entry name" value="RUBREDOXIN-1-RELATED"/>
    <property type="match status" value="1"/>
</dbReference>
<dbReference type="Proteomes" id="UP000027604">
    <property type="component" value="Chromosome I"/>
</dbReference>
<comment type="similarity">
    <text evidence="3 8">Belongs to the rubredoxin family.</text>
</comment>
<comment type="function">
    <text evidence="1">Involved in the hydrocarbon hydroxylating system, which transfers electrons from NADH to rubredoxin reductase and then through rubredoxin to alkane 1 monooxygenase.</text>
</comment>
<dbReference type="InterPro" id="IPR024934">
    <property type="entry name" value="Rubredoxin-like_dom"/>
</dbReference>
<dbReference type="eggNOG" id="COG1773">
    <property type="taxonomic scope" value="Bacteria"/>
</dbReference>
<dbReference type="PANTHER" id="PTHR47627">
    <property type="entry name" value="RUBREDOXIN"/>
    <property type="match status" value="1"/>
</dbReference>
<keyword evidence="5 8" id="KW-0479">Metal-binding</keyword>